<dbReference type="Gene3D" id="1.20.1070.10">
    <property type="entry name" value="Rhodopsin 7-helix transmembrane proteins"/>
    <property type="match status" value="1"/>
</dbReference>
<keyword evidence="3 6" id="KW-1133">Transmembrane helix</keyword>
<reference evidence="8 9" key="1">
    <citation type="journal article" date="2020" name="Cell">
        <title>Large-Scale Comparative Analyses of Tick Genomes Elucidate Their Genetic Diversity and Vector Capacities.</title>
        <authorList>
            <consortium name="Tick Genome and Microbiome Consortium (TIGMIC)"/>
            <person name="Jia N."/>
            <person name="Wang J."/>
            <person name="Shi W."/>
            <person name="Du L."/>
            <person name="Sun Y."/>
            <person name="Zhan W."/>
            <person name="Jiang J.F."/>
            <person name="Wang Q."/>
            <person name="Zhang B."/>
            <person name="Ji P."/>
            <person name="Bell-Sakyi L."/>
            <person name="Cui X.M."/>
            <person name="Yuan T.T."/>
            <person name="Jiang B.G."/>
            <person name="Yang W.F."/>
            <person name="Lam T.T."/>
            <person name="Chang Q.C."/>
            <person name="Ding S.J."/>
            <person name="Wang X.J."/>
            <person name="Zhu J.G."/>
            <person name="Ruan X.D."/>
            <person name="Zhao L."/>
            <person name="Wei J.T."/>
            <person name="Ye R.Z."/>
            <person name="Que T.C."/>
            <person name="Du C.H."/>
            <person name="Zhou Y.H."/>
            <person name="Cheng J.X."/>
            <person name="Dai P.F."/>
            <person name="Guo W.B."/>
            <person name="Han X.H."/>
            <person name="Huang E.J."/>
            <person name="Li L.F."/>
            <person name="Wei W."/>
            <person name="Gao Y.C."/>
            <person name="Liu J.Z."/>
            <person name="Shao H.Z."/>
            <person name="Wang X."/>
            <person name="Wang C.C."/>
            <person name="Yang T.C."/>
            <person name="Huo Q.B."/>
            <person name="Li W."/>
            <person name="Chen H.Y."/>
            <person name="Chen S.E."/>
            <person name="Zhou L.G."/>
            <person name="Ni X.B."/>
            <person name="Tian J.H."/>
            <person name="Sheng Y."/>
            <person name="Liu T."/>
            <person name="Pan Y.S."/>
            <person name="Xia L.Y."/>
            <person name="Li J."/>
            <person name="Zhao F."/>
            <person name="Cao W.C."/>
        </authorList>
    </citation>
    <scope>NUCLEOTIDE SEQUENCE [LARGE SCALE GENOMIC DNA]</scope>
    <source>
        <strain evidence="8">HaeL-2018</strain>
    </source>
</reference>
<evidence type="ECO:0000256" key="3">
    <source>
        <dbReference type="ARBA" id="ARBA00022989"/>
    </source>
</evidence>
<dbReference type="InterPro" id="IPR017981">
    <property type="entry name" value="GPCR_2-like_7TM"/>
</dbReference>
<gene>
    <name evidence="8" type="ORF">HPB48_019663</name>
</gene>
<keyword evidence="9" id="KW-1185">Reference proteome</keyword>
<dbReference type="GO" id="GO:0005886">
    <property type="term" value="C:plasma membrane"/>
    <property type="evidence" value="ECO:0007669"/>
    <property type="project" value="TreeGrafter"/>
</dbReference>
<dbReference type="InterPro" id="IPR050332">
    <property type="entry name" value="GPCR_2"/>
</dbReference>
<dbReference type="GO" id="GO:0007188">
    <property type="term" value="P:adenylate cyclase-modulating G protein-coupled receptor signaling pathway"/>
    <property type="evidence" value="ECO:0007669"/>
    <property type="project" value="TreeGrafter"/>
</dbReference>
<organism evidence="8 9">
    <name type="scientific">Haemaphysalis longicornis</name>
    <name type="common">Bush tick</name>
    <dbReference type="NCBI Taxonomy" id="44386"/>
    <lineage>
        <taxon>Eukaryota</taxon>
        <taxon>Metazoa</taxon>
        <taxon>Ecdysozoa</taxon>
        <taxon>Arthropoda</taxon>
        <taxon>Chelicerata</taxon>
        <taxon>Arachnida</taxon>
        <taxon>Acari</taxon>
        <taxon>Parasitiformes</taxon>
        <taxon>Ixodida</taxon>
        <taxon>Ixodoidea</taxon>
        <taxon>Ixodidae</taxon>
        <taxon>Haemaphysalinae</taxon>
        <taxon>Haemaphysalis</taxon>
    </lineage>
</organism>
<dbReference type="OrthoDB" id="6513575at2759"/>
<evidence type="ECO:0000313" key="9">
    <source>
        <dbReference type="Proteomes" id="UP000821853"/>
    </source>
</evidence>
<evidence type="ECO:0000256" key="6">
    <source>
        <dbReference type="SAM" id="Phobius"/>
    </source>
</evidence>
<dbReference type="PRINTS" id="PR00249">
    <property type="entry name" value="GPCRSECRETIN"/>
</dbReference>
<dbReference type="GO" id="GO:0008528">
    <property type="term" value="F:G protein-coupled peptide receptor activity"/>
    <property type="evidence" value="ECO:0007669"/>
    <property type="project" value="TreeGrafter"/>
</dbReference>
<feature type="transmembrane region" description="Helical" evidence="6">
    <location>
        <begin position="144"/>
        <end position="170"/>
    </location>
</feature>
<comment type="caution">
    <text evidence="8">The sequence shown here is derived from an EMBL/GenBank/DDBJ whole genome shotgun (WGS) entry which is preliminary data.</text>
</comment>
<evidence type="ECO:0000256" key="2">
    <source>
        <dbReference type="ARBA" id="ARBA00022692"/>
    </source>
</evidence>
<dbReference type="GO" id="GO:0017046">
    <property type="term" value="F:peptide hormone binding"/>
    <property type="evidence" value="ECO:0007669"/>
    <property type="project" value="TreeGrafter"/>
</dbReference>
<dbReference type="GO" id="GO:0007166">
    <property type="term" value="P:cell surface receptor signaling pathway"/>
    <property type="evidence" value="ECO:0007669"/>
    <property type="project" value="InterPro"/>
</dbReference>
<dbReference type="VEuPathDB" id="VectorBase:HLOH_060682"/>
<protein>
    <recommendedName>
        <fullName evidence="7">G-protein coupled receptors family 2 profile 2 domain-containing protein</fullName>
    </recommendedName>
</protein>
<dbReference type="Pfam" id="PF00002">
    <property type="entry name" value="7tm_2"/>
    <property type="match status" value="1"/>
</dbReference>
<dbReference type="InterPro" id="IPR000832">
    <property type="entry name" value="GPCR_2_secretin-like"/>
</dbReference>
<dbReference type="AlphaFoldDB" id="A0A9J6G2N8"/>
<proteinExistence type="predicted"/>
<keyword evidence="4 6" id="KW-0472">Membrane</keyword>
<dbReference type="PROSITE" id="PS50261">
    <property type="entry name" value="G_PROTEIN_RECEP_F2_4"/>
    <property type="match status" value="1"/>
</dbReference>
<dbReference type="EMBL" id="JABSTR010000005">
    <property type="protein sequence ID" value="KAH9369549.1"/>
    <property type="molecule type" value="Genomic_DNA"/>
</dbReference>
<comment type="subcellular location">
    <subcellularLocation>
        <location evidence="1">Membrane</location>
        <topology evidence="1">Multi-pass membrane protein</topology>
    </subcellularLocation>
</comment>
<evidence type="ECO:0000313" key="8">
    <source>
        <dbReference type="EMBL" id="KAH9369549.1"/>
    </source>
</evidence>
<evidence type="ECO:0000259" key="7">
    <source>
        <dbReference type="PROSITE" id="PS50261"/>
    </source>
</evidence>
<dbReference type="PANTHER" id="PTHR45620">
    <property type="entry name" value="PDF RECEPTOR-LIKE PROTEIN-RELATED"/>
    <property type="match status" value="1"/>
</dbReference>
<keyword evidence="2 6" id="KW-0812">Transmembrane</keyword>
<dbReference type="Proteomes" id="UP000821853">
    <property type="component" value="Chromosome 3"/>
</dbReference>
<feature type="region of interest" description="Disordered" evidence="5">
    <location>
        <begin position="1"/>
        <end position="24"/>
    </location>
</feature>
<feature type="transmembrane region" description="Helical" evidence="6">
    <location>
        <begin position="113"/>
        <end position="132"/>
    </location>
</feature>
<evidence type="ECO:0000256" key="5">
    <source>
        <dbReference type="SAM" id="MobiDB-lite"/>
    </source>
</evidence>
<sequence>MRREPAVSTDMGRPAVLEAGARRNHSQNAVSELRLRLRHIRSREKPLSTEERLIEQTPLRSRFALGGICTCHILLTSREGRHPQTAFKAARRGIQTVHLPEPHLATIKLISKVGYTVSLIALVAAFVILASIKRLRCPRNSLHMHLFLSFILRALAFLLKDALFIAGVGLSGNVDFNKEVSTLTLSDR</sequence>
<feature type="domain" description="G-protein coupled receptors family 2 profile 2" evidence="7">
    <location>
        <begin position="107"/>
        <end position="188"/>
    </location>
</feature>
<evidence type="ECO:0000256" key="4">
    <source>
        <dbReference type="ARBA" id="ARBA00023136"/>
    </source>
</evidence>
<accession>A0A9J6G2N8</accession>
<name>A0A9J6G2N8_HAELO</name>
<evidence type="ECO:0000256" key="1">
    <source>
        <dbReference type="ARBA" id="ARBA00004141"/>
    </source>
</evidence>
<dbReference type="PANTHER" id="PTHR45620:SF1">
    <property type="entry name" value="G-PROTEIN COUPLED RECEPTORS FAMILY 2 PROFILE 2 DOMAIN-CONTAINING PROTEIN"/>
    <property type="match status" value="1"/>
</dbReference>